<keyword evidence="2" id="KW-0378">Hydrolase</keyword>
<evidence type="ECO:0000313" key="3">
    <source>
        <dbReference type="Proteomes" id="UP000028492"/>
    </source>
</evidence>
<proteinExistence type="predicted"/>
<dbReference type="GO" id="GO:0016787">
    <property type="term" value="F:hydrolase activity"/>
    <property type="evidence" value="ECO:0007669"/>
    <property type="project" value="UniProtKB-KW"/>
</dbReference>
<dbReference type="KEGG" id="aja:AJAP_32180"/>
<dbReference type="Gene3D" id="3.40.50.1820">
    <property type="entry name" value="alpha/beta hydrolase"/>
    <property type="match status" value="2"/>
</dbReference>
<accession>A0A075V8R4</accession>
<dbReference type="InterPro" id="IPR000073">
    <property type="entry name" value="AB_hydrolase_1"/>
</dbReference>
<dbReference type="STRING" id="208439.AJAP_32180"/>
<dbReference type="AlphaFoldDB" id="A0A075V8R4"/>
<dbReference type="Pfam" id="PF12697">
    <property type="entry name" value="Abhydrolase_6"/>
    <property type="match status" value="1"/>
</dbReference>
<evidence type="ECO:0000259" key="1">
    <source>
        <dbReference type="Pfam" id="PF12697"/>
    </source>
</evidence>
<dbReference type="PANTHER" id="PTHR43194">
    <property type="entry name" value="HYDROLASE ALPHA/BETA FOLD FAMILY"/>
    <property type="match status" value="1"/>
</dbReference>
<organism evidence="2 3">
    <name type="scientific">Amycolatopsis japonica</name>
    <dbReference type="NCBI Taxonomy" id="208439"/>
    <lineage>
        <taxon>Bacteria</taxon>
        <taxon>Bacillati</taxon>
        <taxon>Actinomycetota</taxon>
        <taxon>Actinomycetes</taxon>
        <taxon>Pseudonocardiales</taxon>
        <taxon>Pseudonocardiaceae</taxon>
        <taxon>Amycolatopsis</taxon>
        <taxon>Amycolatopsis japonica group</taxon>
    </lineage>
</organism>
<gene>
    <name evidence="2" type="ORF">AJAP_32180</name>
</gene>
<dbReference type="GO" id="GO:0016746">
    <property type="term" value="F:acyltransferase activity"/>
    <property type="evidence" value="ECO:0007669"/>
    <property type="project" value="UniProtKB-KW"/>
</dbReference>
<reference evidence="2 3" key="1">
    <citation type="journal article" date="2014" name="J. Biotechnol.">
        <title>Complete genome sequence of the actinobacterium Amycolatopsis japonica MG417-CF17(T) (=DSM 44213T) producing (S,S)-N,N'-ethylenediaminedisuccinic acid.</title>
        <authorList>
            <person name="Stegmann E."/>
            <person name="Albersmeier A."/>
            <person name="Spohn M."/>
            <person name="Gert H."/>
            <person name="Weber T."/>
            <person name="Wohlleben W."/>
            <person name="Kalinowski J."/>
            <person name="Ruckert C."/>
        </authorList>
    </citation>
    <scope>NUCLEOTIDE SEQUENCE [LARGE SCALE GENOMIC DNA]</scope>
    <source>
        <strain evidence="3">MG417-CF17 (DSM 44213)</strain>
    </source>
</reference>
<keyword evidence="2" id="KW-0808">Transferase</keyword>
<dbReference type="SUPFAM" id="SSF53474">
    <property type="entry name" value="alpha/beta-Hydrolases"/>
    <property type="match status" value="1"/>
</dbReference>
<evidence type="ECO:0000313" key="2">
    <source>
        <dbReference type="EMBL" id="AIG79250.1"/>
    </source>
</evidence>
<protein>
    <submittedName>
        <fullName evidence="2">Hydrolase/acyltransferase</fullName>
    </submittedName>
</protein>
<dbReference type="Proteomes" id="UP000028492">
    <property type="component" value="Chromosome"/>
</dbReference>
<sequence>MRTEISLDLGEVTLRGTVTGAGPTVLLLHAGGERREVWTPVAAVLARNGFRSVAFDLRGHGDSSGRATTLRALADDVAGMIASQPAPVVLVGASVGGLAAIAALADPAVAARASGLVLVDVVPDLEPGRARSWLDFHGLTGRYARLVDDVLGSGPALLATAGVVDLPILVVHGGQGSPLRDADVGRLRAAGRQVTVVRVPSAGHLVARDAPEHLADLVSGWLCGIGHGAVPASGGGGQDLR</sequence>
<dbReference type="eggNOG" id="COG2267">
    <property type="taxonomic scope" value="Bacteria"/>
</dbReference>
<dbReference type="EMBL" id="CP008953">
    <property type="protein sequence ID" value="AIG79250.1"/>
    <property type="molecule type" value="Genomic_DNA"/>
</dbReference>
<dbReference type="HOGENOM" id="CLU_020336_31_0_11"/>
<dbReference type="RefSeq" id="WP_051972661.1">
    <property type="nucleotide sequence ID" value="NZ_CP008953.1"/>
</dbReference>
<keyword evidence="3" id="KW-1185">Reference proteome</keyword>
<feature type="domain" description="AB hydrolase-1" evidence="1">
    <location>
        <begin position="25"/>
        <end position="213"/>
    </location>
</feature>
<dbReference type="InterPro" id="IPR050228">
    <property type="entry name" value="Carboxylesterase_BioH"/>
</dbReference>
<keyword evidence="2" id="KW-0012">Acyltransferase</keyword>
<name>A0A075V8R4_9PSEU</name>
<dbReference type="InterPro" id="IPR029058">
    <property type="entry name" value="AB_hydrolase_fold"/>
</dbReference>
<dbReference type="PANTHER" id="PTHR43194:SF2">
    <property type="entry name" value="PEROXISOMAL MEMBRANE PROTEIN LPX1"/>
    <property type="match status" value="1"/>
</dbReference>